<dbReference type="SUPFAM" id="SSF56574">
    <property type="entry name" value="Serpins"/>
    <property type="match status" value="1"/>
</dbReference>
<reference evidence="1" key="1">
    <citation type="submission" date="2022-11" db="EMBL/GenBank/DDBJ databases">
        <authorList>
            <person name="Kikuchi T."/>
        </authorList>
    </citation>
    <scope>NUCLEOTIDE SEQUENCE</scope>
    <source>
        <strain evidence="1">PS1010</strain>
    </source>
</reference>
<dbReference type="AlphaFoldDB" id="A0A9P1N3K2"/>
<evidence type="ECO:0000313" key="2">
    <source>
        <dbReference type="Proteomes" id="UP001152747"/>
    </source>
</evidence>
<keyword evidence="2" id="KW-1185">Reference proteome</keyword>
<gene>
    <name evidence="1" type="ORF">CAMP_LOCUS9168</name>
</gene>
<comment type="caution">
    <text evidence="1">The sequence shown here is derived from an EMBL/GenBank/DDBJ whole genome shotgun (WGS) entry which is preliminary data.</text>
</comment>
<dbReference type="EMBL" id="CANHGI010000003">
    <property type="protein sequence ID" value="CAI5446531.1"/>
    <property type="molecule type" value="Genomic_DNA"/>
</dbReference>
<evidence type="ECO:0000313" key="1">
    <source>
        <dbReference type="EMBL" id="CAI5446531.1"/>
    </source>
</evidence>
<protein>
    <submittedName>
        <fullName evidence="1">Uncharacterized protein</fullName>
    </submittedName>
</protein>
<dbReference type="Proteomes" id="UP001152747">
    <property type="component" value="Unassembled WGS sequence"/>
</dbReference>
<accession>A0A9P1N3K2</accession>
<organism evidence="1 2">
    <name type="scientific">Caenorhabditis angaria</name>
    <dbReference type="NCBI Taxonomy" id="860376"/>
    <lineage>
        <taxon>Eukaryota</taxon>
        <taxon>Metazoa</taxon>
        <taxon>Ecdysozoa</taxon>
        <taxon>Nematoda</taxon>
        <taxon>Chromadorea</taxon>
        <taxon>Rhabditida</taxon>
        <taxon>Rhabditina</taxon>
        <taxon>Rhabditomorpha</taxon>
        <taxon>Rhabditoidea</taxon>
        <taxon>Rhabditidae</taxon>
        <taxon>Peloderinae</taxon>
        <taxon>Caenorhabditis</taxon>
    </lineage>
</organism>
<dbReference type="OrthoDB" id="5799997at2759"/>
<proteinExistence type="predicted"/>
<dbReference type="InterPro" id="IPR036186">
    <property type="entry name" value="Serpin_sf"/>
</dbReference>
<name>A0A9P1N3K2_9PELO</name>
<sequence>MATLPGKTAAITATHIKNKKRKKSVVSRKKPKPWKMNMEQEFKILSIGGKPEADFQMKDLNEPVICFRKAQIHCPGPEAIYAANLNLLEYVGATLDWIPPLNTSAYAEIRNLDYRTTGLQTNMCLNPLMIMRGWGLLANVATGKTLIELSDYIHDHFQQEKGEIKNEDSVEKDKETAAREHEAAEIDLINQLLIQFHVDIEEDVDGCIRLFTDIQEHLLPDDRILHNASVYYGGKSVRSAVQQLCFATDPDGFYSCYRINEEVAKSTNRAVRYVVPEKSAPNWRSSMVVVSASDCTFHWKTTGPVESVDIRFEGGMTPAWKAKCSYWVSPDKSIYKLQGEASDYFLYLIRNDANPLTSNLMSLCLSSDTWIKTDGTLVVPHCVISTPISLFEVTKSDKTINRIYCSEKSELYRLHSNQFENKGNFITLWDHYHKSIFKIITEEEDRNHDRKQAFDPNYAHVCTDDLPEGLTPAIPRRERANESFFTYYEDHLDKNPRIMENVDANLQYLREDGRMVMFNTSFHFIMTRHCVSNEMILCAGRFTNTPLVNHGLNEAEKK</sequence>